<dbReference type="EMBL" id="SUMF01000002">
    <property type="protein sequence ID" value="TJZ77626.1"/>
    <property type="molecule type" value="Genomic_DNA"/>
</dbReference>
<dbReference type="GO" id="GO:0016740">
    <property type="term" value="F:transferase activity"/>
    <property type="evidence" value="ECO:0007669"/>
    <property type="project" value="UniProtKB-KW"/>
</dbReference>
<dbReference type="AlphaFoldDB" id="A0A4U0Q8Q6"/>
<reference evidence="1 2" key="1">
    <citation type="submission" date="2019-04" db="EMBL/GenBank/DDBJ databases">
        <title>Chitiniphilus eburnea sp. nov., a novel chitinolytic bacterium isolated from aquaculture sludge.</title>
        <authorList>
            <person name="Sheng M."/>
        </authorList>
    </citation>
    <scope>NUCLEOTIDE SEQUENCE [LARGE SCALE GENOMIC DNA]</scope>
    <source>
        <strain evidence="1 2">HX-2-15</strain>
    </source>
</reference>
<dbReference type="Gene3D" id="3.40.630.30">
    <property type="match status" value="1"/>
</dbReference>
<comment type="caution">
    <text evidence="1">The sequence shown here is derived from an EMBL/GenBank/DDBJ whole genome shotgun (WGS) entry which is preliminary data.</text>
</comment>
<keyword evidence="1" id="KW-0808">Transferase</keyword>
<dbReference type="SUPFAM" id="SSF55729">
    <property type="entry name" value="Acyl-CoA N-acyltransferases (Nat)"/>
    <property type="match status" value="1"/>
</dbReference>
<protein>
    <submittedName>
        <fullName evidence="1">N-acetyltransferase</fullName>
    </submittedName>
</protein>
<evidence type="ECO:0000313" key="2">
    <source>
        <dbReference type="Proteomes" id="UP000310016"/>
    </source>
</evidence>
<dbReference type="Proteomes" id="UP000310016">
    <property type="component" value="Unassembled WGS sequence"/>
</dbReference>
<dbReference type="Pfam" id="PF04339">
    <property type="entry name" value="FemAB_like"/>
    <property type="match status" value="1"/>
</dbReference>
<dbReference type="PANTHER" id="PTHR47017">
    <property type="entry name" value="ACYL-COA"/>
    <property type="match status" value="1"/>
</dbReference>
<sequence length="380" mass="42781">MISLHPTIAELPATAWDALAGEQPMLRHAFLDALEQSGCVGGDSGWTPCHLALWRDGVLCGAMPLYAKQHSYGEYVFDWAWARAYAEHGLSYYPKLLGAIPFTPLPGPRLLARTDADRQALIRGALDRAAQLDMSSLHLLFGDDADLAACDAVGLIRREQVQFHWQRQAGWQDFDDFLASLSRDKRRKIRQERRKIGEAGVRIERKAGHAIDAGDWAFFLRCYDSTYREHRSTPYLNLDFFLRAHAAQPEAWMMALAYRDDAPIAAALNLVGPARLYGRYWGAQWDAAGWVPGLHFELCYYQGIEHALATGLSVVEGGAQGEHKLARGFSPVMTHSAHWLAHPAFADAVDRFLDRERRLVNAYRDELEAHLPFRLEQNGD</sequence>
<dbReference type="InterPro" id="IPR016181">
    <property type="entry name" value="Acyl_CoA_acyltransferase"/>
</dbReference>
<dbReference type="InterPro" id="IPR007434">
    <property type="entry name" value="FemAB-like"/>
</dbReference>
<dbReference type="OrthoDB" id="9776898at2"/>
<gene>
    <name evidence="1" type="ORF">FAZ21_04690</name>
</gene>
<evidence type="ECO:0000313" key="1">
    <source>
        <dbReference type="EMBL" id="TJZ77626.1"/>
    </source>
</evidence>
<name>A0A4U0Q8Q6_9NEIS</name>
<accession>A0A4U0Q8Q6</accession>
<dbReference type="PANTHER" id="PTHR47017:SF1">
    <property type="entry name" value="ACYL-COA"/>
    <property type="match status" value="1"/>
</dbReference>
<organism evidence="1 2">
    <name type="scientific">Chitiniphilus eburneus</name>
    <dbReference type="NCBI Taxonomy" id="2571148"/>
    <lineage>
        <taxon>Bacteria</taxon>
        <taxon>Pseudomonadati</taxon>
        <taxon>Pseudomonadota</taxon>
        <taxon>Betaproteobacteria</taxon>
        <taxon>Neisseriales</taxon>
        <taxon>Chitinibacteraceae</taxon>
        <taxon>Chitiniphilus</taxon>
    </lineage>
</organism>
<keyword evidence="2" id="KW-1185">Reference proteome</keyword>
<dbReference type="RefSeq" id="WP_136772100.1">
    <property type="nucleotide sequence ID" value="NZ_SUMF01000002.1"/>
</dbReference>
<proteinExistence type="predicted"/>